<organism evidence="2">
    <name type="scientific">viral metagenome</name>
    <dbReference type="NCBI Taxonomy" id="1070528"/>
    <lineage>
        <taxon>unclassified sequences</taxon>
        <taxon>metagenomes</taxon>
        <taxon>organismal metagenomes</taxon>
    </lineage>
</organism>
<protein>
    <submittedName>
        <fullName evidence="2">Uncharacterized protein</fullName>
    </submittedName>
</protein>
<accession>A0A6C0D9C5</accession>
<dbReference type="EMBL" id="MN739553">
    <property type="protein sequence ID" value="QHT12940.1"/>
    <property type="molecule type" value="Genomic_DNA"/>
</dbReference>
<feature type="compositionally biased region" description="Polar residues" evidence="1">
    <location>
        <begin position="1"/>
        <end position="15"/>
    </location>
</feature>
<evidence type="ECO:0000313" key="2">
    <source>
        <dbReference type="EMBL" id="QHT12940.1"/>
    </source>
</evidence>
<dbReference type="AlphaFoldDB" id="A0A6C0D9C5"/>
<evidence type="ECO:0000256" key="1">
    <source>
        <dbReference type="SAM" id="MobiDB-lite"/>
    </source>
</evidence>
<feature type="region of interest" description="Disordered" evidence="1">
    <location>
        <begin position="1"/>
        <end position="20"/>
    </location>
</feature>
<sequence length="58" mass="6919">MEIEDTTTVKNDSLSNNINQINTQNNTPNLVENLFENIEQFFTNMFLKDYYENIKKNK</sequence>
<reference evidence="2" key="1">
    <citation type="journal article" date="2020" name="Nature">
        <title>Giant virus diversity and host interactions through global metagenomics.</title>
        <authorList>
            <person name="Schulz F."/>
            <person name="Roux S."/>
            <person name="Paez-Espino D."/>
            <person name="Jungbluth S."/>
            <person name="Walsh D.A."/>
            <person name="Denef V.J."/>
            <person name="McMahon K.D."/>
            <person name="Konstantinidis K.T."/>
            <person name="Eloe-Fadrosh E.A."/>
            <person name="Kyrpides N.C."/>
            <person name="Woyke T."/>
        </authorList>
    </citation>
    <scope>NUCLEOTIDE SEQUENCE</scope>
    <source>
        <strain evidence="2">GVMAG-M-3300023174-130</strain>
    </source>
</reference>
<name>A0A6C0D9C5_9ZZZZ</name>
<proteinExistence type="predicted"/>